<accession>A0A175VSS6</accession>
<evidence type="ECO:0000313" key="1">
    <source>
        <dbReference type="EMBL" id="KXX74433.1"/>
    </source>
</evidence>
<reference evidence="1 2" key="1">
    <citation type="journal article" date="2016" name="Genome Announc.">
        <title>Genome Sequence of Madurella mycetomatis mm55, Isolated from a Human Mycetoma Case in Sudan.</title>
        <authorList>
            <person name="Smit S."/>
            <person name="Derks M.F."/>
            <person name="Bervoets S."/>
            <person name="Fahal A."/>
            <person name="van Leeuwen W."/>
            <person name="van Belkum A."/>
            <person name="van de Sande W.W."/>
        </authorList>
    </citation>
    <scope>NUCLEOTIDE SEQUENCE [LARGE SCALE GENOMIC DNA]</scope>
    <source>
        <strain evidence="2">mm55</strain>
    </source>
</reference>
<name>A0A175VSS6_9PEZI</name>
<proteinExistence type="predicted"/>
<organism evidence="1 2">
    <name type="scientific">Madurella mycetomatis</name>
    <dbReference type="NCBI Taxonomy" id="100816"/>
    <lineage>
        <taxon>Eukaryota</taxon>
        <taxon>Fungi</taxon>
        <taxon>Dikarya</taxon>
        <taxon>Ascomycota</taxon>
        <taxon>Pezizomycotina</taxon>
        <taxon>Sordariomycetes</taxon>
        <taxon>Sordariomycetidae</taxon>
        <taxon>Sordariales</taxon>
        <taxon>Sordariales incertae sedis</taxon>
        <taxon>Madurella</taxon>
    </lineage>
</organism>
<keyword evidence="2" id="KW-1185">Reference proteome</keyword>
<dbReference type="AlphaFoldDB" id="A0A175VSS6"/>
<dbReference type="Proteomes" id="UP000078237">
    <property type="component" value="Unassembled WGS sequence"/>
</dbReference>
<dbReference type="EMBL" id="LCTW02000352">
    <property type="protein sequence ID" value="KXX74433.1"/>
    <property type="molecule type" value="Genomic_DNA"/>
</dbReference>
<dbReference type="OrthoDB" id="5229184at2759"/>
<sequence>MAVLIHGASTELVDNRHFLPLGPGKTDHALRATCTDGVPASKQHSAGYPFDNYTVVIPAENWTSYKIRKGWYAEHFVSGPHYLSSTHNSDPYGYFKC</sequence>
<protein>
    <submittedName>
        <fullName evidence="1">FMN-dependent NADH-azoreductase</fullName>
    </submittedName>
</protein>
<evidence type="ECO:0000313" key="2">
    <source>
        <dbReference type="Proteomes" id="UP000078237"/>
    </source>
</evidence>
<comment type="caution">
    <text evidence="1">The sequence shown here is derived from an EMBL/GenBank/DDBJ whole genome shotgun (WGS) entry which is preliminary data.</text>
</comment>
<dbReference type="VEuPathDB" id="FungiDB:MMYC01_207917"/>
<gene>
    <name evidence="1" type="ORF">MMYC01_207917</name>
</gene>